<keyword evidence="2" id="KW-0472">Membrane</keyword>
<dbReference type="AlphaFoldDB" id="A0AAE0U226"/>
<proteinExistence type="predicted"/>
<keyword evidence="2" id="KW-0812">Transmembrane</keyword>
<dbReference type="EMBL" id="JAULSW010000003">
    <property type="protein sequence ID" value="KAK3387745.1"/>
    <property type="molecule type" value="Genomic_DNA"/>
</dbReference>
<sequence length="759" mass="85570">MTIQLIVEQPNSQEEEHDTKPGDALGKQADDEGEGDDKKDNTQEEPRYANVPEEIRSQGPEENREVRDSGEANDEEAELPNPTPSPSYFTQYRWMRDYMPHWQNTFASSRKSSGSITVYDISGLKRLHQWQDSQLTARTRVAEAEAVPATTGVPPFELPLEQSHAIFVQDLSPTLINVLGTTLEIGPEVFESHLVRSGYRGQGSYQDTDGRLWWTLHRGVAMHATLRWFSAVNRRPLPLSMKNREQLITDKLEWTEMEPPGEGKRVKIHYRLKTETNIFRREWPLGSTSPDTNPGDGSTSTFTSVAAWEEKVTCFRRRTITKDSEQMVFFFDPLPSMSQESGRGGNYLGEGGAPIHKTSILPFKRAIQRLPPLCSLSNHSQNRDRFRRYATFARSTMIDVENWLEFWRVRPKSRPQPSSVKEKAEQAGQKEKTAAGSGEGGGANEAGSAAQQGDTPSAILPLSALFQVILIDTMALLRHLHLTLDAITTDAMSERLMQERLSYWRTLLNWAQLELPRLSKSLSAFFAFATFEVPMPSTFDGNLAKLQKNIQEAVVRCDRTQEHLRAEMSLLESKRGIAQAENVTRLTELAFIFIPMSFAAALFSMQLQELQDAPPRAWMFAAAALGLVGLAYVLRLAQRSPTLNSRVRNLGRRIRMETHVPDGVAVPAHRAVGWAWKYGRGNRVVLFLLPGVGIYAALVALMWMYYAGDLSLKIAMTTLVTILFGAVMFVGCRLAFNKKSFSLPDFSRFFPQPRRRVQT</sequence>
<feature type="transmembrane region" description="Helical" evidence="2">
    <location>
        <begin position="712"/>
        <end position="736"/>
    </location>
</feature>
<name>A0AAE0U226_9PEZI</name>
<protein>
    <submittedName>
        <fullName evidence="3">Uncharacterized protein</fullName>
    </submittedName>
</protein>
<feature type="transmembrane region" description="Helical" evidence="2">
    <location>
        <begin position="684"/>
        <end position="706"/>
    </location>
</feature>
<organism evidence="3 4">
    <name type="scientific">Podospora didyma</name>
    <dbReference type="NCBI Taxonomy" id="330526"/>
    <lineage>
        <taxon>Eukaryota</taxon>
        <taxon>Fungi</taxon>
        <taxon>Dikarya</taxon>
        <taxon>Ascomycota</taxon>
        <taxon>Pezizomycotina</taxon>
        <taxon>Sordariomycetes</taxon>
        <taxon>Sordariomycetidae</taxon>
        <taxon>Sordariales</taxon>
        <taxon>Podosporaceae</taxon>
        <taxon>Podospora</taxon>
    </lineage>
</organism>
<feature type="compositionally biased region" description="Basic and acidic residues" evidence="1">
    <location>
        <begin position="36"/>
        <end position="70"/>
    </location>
</feature>
<evidence type="ECO:0000256" key="2">
    <source>
        <dbReference type="SAM" id="Phobius"/>
    </source>
</evidence>
<dbReference type="Proteomes" id="UP001285441">
    <property type="component" value="Unassembled WGS sequence"/>
</dbReference>
<feature type="region of interest" description="Disordered" evidence="1">
    <location>
        <begin position="1"/>
        <end position="88"/>
    </location>
</feature>
<accession>A0AAE0U226</accession>
<evidence type="ECO:0000313" key="3">
    <source>
        <dbReference type="EMBL" id="KAK3387745.1"/>
    </source>
</evidence>
<dbReference type="Gene3D" id="1.20.58.340">
    <property type="entry name" value="Magnesium transport protein CorA, transmembrane region"/>
    <property type="match status" value="1"/>
</dbReference>
<feature type="transmembrane region" description="Helical" evidence="2">
    <location>
        <begin position="617"/>
        <end position="637"/>
    </location>
</feature>
<evidence type="ECO:0000313" key="4">
    <source>
        <dbReference type="Proteomes" id="UP001285441"/>
    </source>
</evidence>
<reference evidence="3" key="1">
    <citation type="journal article" date="2023" name="Mol. Phylogenet. Evol.">
        <title>Genome-scale phylogeny and comparative genomics of the fungal order Sordariales.</title>
        <authorList>
            <person name="Hensen N."/>
            <person name="Bonometti L."/>
            <person name="Westerberg I."/>
            <person name="Brannstrom I.O."/>
            <person name="Guillou S."/>
            <person name="Cros-Aarteil S."/>
            <person name="Calhoun S."/>
            <person name="Haridas S."/>
            <person name="Kuo A."/>
            <person name="Mondo S."/>
            <person name="Pangilinan J."/>
            <person name="Riley R."/>
            <person name="LaButti K."/>
            <person name="Andreopoulos B."/>
            <person name="Lipzen A."/>
            <person name="Chen C."/>
            <person name="Yan M."/>
            <person name="Daum C."/>
            <person name="Ng V."/>
            <person name="Clum A."/>
            <person name="Steindorff A."/>
            <person name="Ohm R.A."/>
            <person name="Martin F."/>
            <person name="Silar P."/>
            <person name="Natvig D.O."/>
            <person name="Lalanne C."/>
            <person name="Gautier V."/>
            <person name="Ament-Velasquez S.L."/>
            <person name="Kruys A."/>
            <person name="Hutchinson M.I."/>
            <person name="Powell A.J."/>
            <person name="Barry K."/>
            <person name="Miller A.N."/>
            <person name="Grigoriev I.V."/>
            <person name="Debuchy R."/>
            <person name="Gladieux P."/>
            <person name="Hiltunen Thoren M."/>
            <person name="Johannesson H."/>
        </authorList>
    </citation>
    <scope>NUCLEOTIDE SEQUENCE</scope>
    <source>
        <strain evidence="3">CBS 232.78</strain>
    </source>
</reference>
<keyword evidence="2" id="KW-1133">Transmembrane helix</keyword>
<comment type="caution">
    <text evidence="3">The sequence shown here is derived from an EMBL/GenBank/DDBJ whole genome shotgun (WGS) entry which is preliminary data.</text>
</comment>
<keyword evidence="4" id="KW-1185">Reference proteome</keyword>
<feature type="compositionally biased region" description="Basic and acidic residues" evidence="1">
    <location>
        <begin position="420"/>
        <end position="433"/>
    </location>
</feature>
<gene>
    <name evidence="3" type="ORF">B0H63DRAFT_470835</name>
</gene>
<evidence type="ECO:0000256" key="1">
    <source>
        <dbReference type="SAM" id="MobiDB-lite"/>
    </source>
</evidence>
<feature type="region of interest" description="Disordered" evidence="1">
    <location>
        <begin position="413"/>
        <end position="453"/>
    </location>
</feature>
<reference evidence="3" key="2">
    <citation type="submission" date="2023-06" db="EMBL/GenBank/DDBJ databases">
        <authorList>
            <consortium name="Lawrence Berkeley National Laboratory"/>
            <person name="Haridas S."/>
            <person name="Hensen N."/>
            <person name="Bonometti L."/>
            <person name="Westerberg I."/>
            <person name="Brannstrom I.O."/>
            <person name="Guillou S."/>
            <person name="Cros-Aarteil S."/>
            <person name="Calhoun S."/>
            <person name="Kuo A."/>
            <person name="Mondo S."/>
            <person name="Pangilinan J."/>
            <person name="Riley R."/>
            <person name="LaButti K."/>
            <person name="Andreopoulos B."/>
            <person name="Lipzen A."/>
            <person name="Chen C."/>
            <person name="Yanf M."/>
            <person name="Daum C."/>
            <person name="Ng V."/>
            <person name="Clum A."/>
            <person name="Steindorff A."/>
            <person name="Ohm R."/>
            <person name="Martin F."/>
            <person name="Silar P."/>
            <person name="Natvig D."/>
            <person name="Lalanne C."/>
            <person name="Gautier V."/>
            <person name="Ament-velasquez S.L."/>
            <person name="Kruys A."/>
            <person name="Hutchinson M.I."/>
            <person name="Powell A.J."/>
            <person name="Barry K."/>
            <person name="Miller A.N."/>
            <person name="Grigoriev I.V."/>
            <person name="Debuchy R."/>
            <person name="Gladieux P."/>
            <person name="Thoren M.H."/>
            <person name="Johannesson H."/>
        </authorList>
    </citation>
    <scope>NUCLEOTIDE SEQUENCE</scope>
    <source>
        <strain evidence="3">CBS 232.78</strain>
    </source>
</reference>